<comment type="similarity">
    <text evidence="3 10">Belongs to the FKBP-type PPIase family.</text>
</comment>
<dbReference type="SUPFAM" id="SSF54534">
    <property type="entry name" value="FKBP-like"/>
    <property type="match status" value="1"/>
</dbReference>
<reference evidence="13" key="1">
    <citation type="journal article" date="2019" name="Int. J. Syst. Evol. Microbiol.">
        <title>The Global Catalogue of Microorganisms (GCM) 10K type strain sequencing project: providing services to taxonomists for standard genome sequencing and annotation.</title>
        <authorList>
            <consortium name="The Broad Institute Genomics Platform"/>
            <consortium name="The Broad Institute Genome Sequencing Center for Infectious Disease"/>
            <person name="Wu L."/>
            <person name="Ma J."/>
        </authorList>
    </citation>
    <scope>NUCLEOTIDE SEQUENCE [LARGE SCALE GENOMIC DNA]</scope>
    <source>
        <strain evidence="13">LMG 29894</strain>
    </source>
</reference>
<dbReference type="RefSeq" id="WP_378162463.1">
    <property type="nucleotide sequence ID" value="NZ_JBHSBU010000001.1"/>
</dbReference>
<evidence type="ECO:0000256" key="10">
    <source>
        <dbReference type="RuleBase" id="RU003915"/>
    </source>
</evidence>
<dbReference type="InterPro" id="IPR046357">
    <property type="entry name" value="PPIase_dom_sf"/>
</dbReference>
<comment type="catalytic activity">
    <reaction evidence="1 9 10">
        <text>[protein]-peptidylproline (omega=180) = [protein]-peptidylproline (omega=0)</text>
        <dbReference type="Rhea" id="RHEA:16237"/>
        <dbReference type="Rhea" id="RHEA-COMP:10747"/>
        <dbReference type="Rhea" id="RHEA-COMP:10748"/>
        <dbReference type="ChEBI" id="CHEBI:83833"/>
        <dbReference type="ChEBI" id="CHEBI:83834"/>
        <dbReference type="EC" id="5.2.1.8"/>
    </reaction>
</comment>
<organism evidence="12 13">
    <name type="scientific">Chitinimonas lacunae</name>
    <dbReference type="NCBI Taxonomy" id="1963018"/>
    <lineage>
        <taxon>Bacteria</taxon>
        <taxon>Pseudomonadati</taxon>
        <taxon>Pseudomonadota</taxon>
        <taxon>Betaproteobacteria</taxon>
        <taxon>Neisseriales</taxon>
        <taxon>Chitinibacteraceae</taxon>
        <taxon>Chitinimonas</taxon>
    </lineage>
</organism>
<evidence type="ECO:0000256" key="4">
    <source>
        <dbReference type="ARBA" id="ARBA00022490"/>
    </source>
</evidence>
<name>A0ABV8MPS6_9NEIS</name>
<evidence type="ECO:0000256" key="2">
    <source>
        <dbReference type="ARBA" id="ARBA00004496"/>
    </source>
</evidence>
<dbReference type="PANTHER" id="PTHR47861:SF3">
    <property type="entry name" value="FKBP-TYPE PEPTIDYL-PROLYL CIS-TRANS ISOMERASE SLYD"/>
    <property type="match status" value="1"/>
</dbReference>
<evidence type="ECO:0000256" key="5">
    <source>
        <dbReference type="ARBA" id="ARBA00023110"/>
    </source>
</evidence>
<gene>
    <name evidence="12" type="ORF">ACFOW7_06920</name>
</gene>
<dbReference type="Pfam" id="PF00254">
    <property type="entry name" value="FKBP_C"/>
    <property type="match status" value="1"/>
</dbReference>
<evidence type="ECO:0000256" key="7">
    <source>
        <dbReference type="ARBA" id="ARBA00023235"/>
    </source>
</evidence>
<dbReference type="Gene3D" id="3.10.50.40">
    <property type="match status" value="1"/>
</dbReference>
<dbReference type="EC" id="5.2.1.8" evidence="10"/>
<feature type="domain" description="PPIase FKBP-type" evidence="11">
    <location>
        <begin position="6"/>
        <end position="95"/>
    </location>
</feature>
<dbReference type="GO" id="GO:0003755">
    <property type="term" value="F:peptidyl-prolyl cis-trans isomerase activity"/>
    <property type="evidence" value="ECO:0007669"/>
    <property type="project" value="UniProtKB-EC"/>
</dbReference>
<keyword evidence="13" id="KW-1185">Reference proteome</keyword>
<keyword evidence="7 9" id="KW-0413">Isomerase</keyword>
<protein>
    <recommendedName>
        <fullName evidence="10">Peptidyl-prolyl cis-trans isomerase</fullName>
        <ecNumber evidence="10">5.2.1.8</ecNumber>
    </recommendedName>
</protein>
<evidence type="ECO:0000256" key="3">
    <source>
        <dbReference type="ARBA" id="ARBA00006577"/>
    </source>
</evidence>
<evidence type="ECO:0000256" key="8">
    <source>
        <dbReference type="ARBA" id="ARBA00037071"/>
    </source>
</evidence>
<accession>A0ABV8MPS6</accession>
<evidence type="ECO:0000256" key="6">
    <source>
        <dbReference type="ARBA" id="ARBA00023186"/>
    </source>
</evidence>
<sequence>MEIIKNTVVSLNYEMFDVSGELLDQTPQDAPMVYLHGGYDGIFPTVEEALHGKKVGDKIDVTMEPDDAFGEYDASLVRIEPLDAFPEEVEVGMMFEADDPETGEYMLFTVTQIADGKAEIDGNHPLAGKTVRFVATVADVRKASDEELAHGHAHGPDGHHHH</sequence>
<dbReference type="InterPro" id="IPR001179">
    <property type="entry name" value="PPIase_FKBP_dom"/>
</dbReference>
<proteinExistence type="inferred from homology"/>
<keyword evidence="4" id="KW-0963">Cytoplasm</keyword>
<dbReference type="PROSITE" id="PS50059">
    <property type="entry name" value="FKBP_PPIASE"/>
    <property type="match status" value="1"/>
</dbReference>
<dbReference type="EMBL" id="JBHSBU010000001">
    <property type="protein sequence ID" value="MFC4159086.1"/>
    <property type="molecule type" value="Genomic_DNA"/>
</dbReference>
<evidence type="ECO:0000256" key="1">
    <source>
        <dbReference type="ARBA" id="ARBA00000971"/>
    </source>
</evidence>
<evidence type="ECO:0000256" key="9">
    <source>
        <dbReference type="PROSITE-ProRule" id="PRU00277"/>
    </source>
</evidence>
<comment type="caution">
    <text evidence="12">The sequence shown here is derived from an EMBL/GenBank/DDBJ whole genome shotgun (WGS) entry which is preliminary data.</text>
</comment>
<evidence type="ECO:0000259" key="11">
    <source>
        <dbReference type="PROSITE" id="PS50059"/>
    </source>
</evidence>
<evidence type="ECO:0000313" key="13">
    <source>
        <dbReference type="Proteomes" id="UP001595791"/>
    </source>
</evidence>
<comment type="function">
    <text evidence="8">Also involved in hydrogenase metallocenter assembly, probably by participating in the nickel insertion step. This function in hydrogenase biosynthesis requires chaperone activity and the presence of the metal-binding domain, but not PPIase activity.</text>
</comment>
<dbReference type="Proteomes" id="UP001595791">
    <property type="component" value="Unassembled WGS sequence"/>
</dbReference>
<keyword evidence="6" id="KW-0143">Chaperone</keyword>
<dbReference type="PANTHER" id="PTHR47861">
    <property type="entry name" value="FKBP-TYPE PEPTIDYL-PROLYL CIS-TRANS ISOMERASE SLYD"/>
    <property type="match status" value="1"/>
</dbReference>
<keyword evidence="5 9" id="KW-0697">Rotamase</keyword>
<comment type="subcellular location">
    <subcellularLocation>
        <location evidence="2">Cytoplasm</location>
    </subcellularLocation>
</comment>
<evidence type="ECO:0000313" key="12">
    <source>
        <dbReference type="EMBL" id="MFC4159086.1"/>
    </source>
</evidence>